<dbReference type="EMBL" id="GBXM01094002">
    <property type="protein sequence ID" value="JAH14575.1"/>
    <property type="molecule type" value="Transcribed_RNA"/>
</dbReference>
<keyword evidence="1" id="KW-0472">Membrane</keyword>
<keyword evidence="1" id="KW-1133">Transmembrane helix</keyword>
<reference evidence="2" key="1">
    <citation type="submission" date="2014-11" db="EMBL/GenBank/DDBJ databases">
        <authorList>
            <person name="Amaro Gonzalez C."/>
        </authorList>
    </citation>
    <scope>NUCLEOTIDE SEQUENCE</scope>
</reference>
<evidence type="ECO:0000313" key="2">
    <source>
        <dbReference type="EMBL" id="JAH14575.1"/>
    </source>
</evidence>
<proteinExistence type="predicted"/>
<name>A0A0E9QE11_ANGAN</name>
<keyword evidence="1" id="KW-0812">Transmembrane</keyword>
<reference evidence="2" key="2">
    <citation type="journal article" date="2015" name="Fish Shellfish Immunol.">
        <title>Early steps in the European eel (Anguilla anguilla)-Vibrio vulnificus interaction in the gills: Role of the RtxA13 toxin.</title>
        <authorList>
            <person name="Callol A."/>
            <person name="Pajuelo D."/>
            <person name="Ebbesson L."/>
            <person name="Teles M."/>
            <person name="MacKenzie S."/>
            <person name="Amaro C."/>
        </authorList>
    </citation>
    <scope>NUCLEOTIDE SEQUENCE</scope>
</reference>
<accession>A0A0E9QE11</accession>
<organism evidence="2">
    <name type="scientific">Anguilla anguilla</name>
    <name type="common">European freshwater eel</name>
    <name type="synonym">Muraena anguilla</name>
    <dbReference type="NCBI Taxonomy" id="7936"/>
    <lineage>
        <taxon>Eukaryota</taxon>
        <taxon>Metazoa</taxon>
        <taxon>Chordata</taxon>
        <taxon>Craniata</taxon>
        <taxon>Vertebrata</taxon>
        <taxon>Euteleostomi</taxon>
        <taxon>Actinopterygii</taxon>
        <taxon>Neopterygii</taxon>
        <taxon>Teleostei</taxon>
        <taxon>Anguilliformes</taxon>
        <taxon>Anguillidae</taxon>
        <taxon>Anguilla</taxon>
    </lineage>
</organism>
<sequence>MLIVHSHVQTAHFFSFYSWSNLALSTSHLSFYMLYQKKRLLSKATLIAFVPYVNIFHYLHLLS</sequence>
<protein>
    <submittedName>
        <fullName evidence="2">Uncharacterized protein</fullName>
    </submittedName>
</protein>
<evidence type="ECO:0000256" key="1">
    <source>
        <dbReference type="SAM" id="Phobius"/>
    </source>
</evidence>
<dbReference type="AlphaFoldDB" id="A0A0E9QE11"/>
<feature type="transmembrane region" description="Helical" evidence="1">
    <location>
        <begin position="40"/>
        <end position="59"/>
    </location>
</feature>
<feature type="transmembrane region" description="Helical" evidence="1">
    <location>
        <begin position="16"/>
        <end position="35"/>
    </location>
</feature>